<dbReference type="HOGENOM" id="CLU_1847086_0_0_1"/>
<evidence type="ECO:0000313" key="1">
    <source>
        <dbReference type="EMBL" id="EDS36339.1"/>
    </source>
</evidence>
<dbReference type="EMBL" id="DS232159">
    <property type="protein sequence ID" value="EDS36339.1"/>
    <property type="molecule type" value="Genomic_DNA"/>
</dbReference>
<dbReference type="Proteomes" id="UP000002320">
    <property type="component" value="Unassembled WGS sequence"/>
</dbReference>
<proteinExistence type="predicted"/>
<name>B0WX78_CULQU</name>
<evidence type="ECO:0000313" key="2">
    <source>
        <dbReference type="EnsemblMetazoa" id="CPIJ011820-PA"/>
    </source>
</evidence>
<dbReference type="EnsemblMetazoa" id="CPIJ011820-RA">
    <property type="protein sequence ID" value="CPIJ011820-PA"/>
    <property type="gene ID" value="CPIJ011820"/>
</dbReference>
<dbReference type="SMART" id="SM01335">
    <property type="entry name" value="PADR1"/>
    <property type="match status" value="1"/>
</dbReference>
<keyword evidence="3" id="KW-1185">Reference proteome</keyword>
<dbReference type="InParanoid" id="B0WX78"/>
<dbReference type="STRING" id="7176.B0WX78"/>
<organism>
    <name type="scientific">Culex quinquefasciatus</name>
    <name type="common">Southern house mosquito</name>
    <name type="synonym">Culex pungens</name>
    <dbReference type="NCBI Taxonomy" id="7176"/>
    <lineage>
        <taxon>Eukaryota</taxon>
        <taxon>Metazoa</taxon>
        <taxon>Ecdysozoa</taxon>
        <taxon>Arthropoda</taxon>
        <taxon>Hexapoda</taxon>
        <taxon>Insecta</taxon>
        <taxon>Pterygota</taxon>
        <taxon>Neoptera</taxon>
        <taxon>Endopterygota</taxon>
        <taxon>Diptera</taxon>
        <taxon>Nematocera</taxon>
        <taxon>Culicoidea</taxon>
        <taxon>Culicidae</taxon>
        <taxon>Culicinae</taxon>
        <taxon>Culicini</taxon>
        <taxon>Culex</taxon>
        <taxon>Culex</taxon>
    </lineage>
</organism>
<accession>B0WX78</accession>
<reference evidence="2" key="2">
    <citation type="submission" date="2021-02" db="UniProtKB">
        <authorList>
            <consortium name="EnsemblMetazoa"/>
        </authorList>
    </citation>
    <scope>IDENTIFICATION</scope>
    <source>
        <strain evidence="2">JHB</strain>
    </source>
</reference>
<sequence>MVQFYDEALKAVQRYVFRNGHLQRFEHLLADFVDPCAGKCGPEVRMSQSCNRCVCHRCRPRSTGKCSYKEDIAEGHEACLVRVCDILTFGALKHFPKYSGLYPDPLCEGDLTEWVKSLIAEAKPTGVPANILDEIKRQW</sequence>
<dbReference type="VEuPathDB" id="VectorBase:CPIJ011820"/>
<dbReference type="AlphaFoldDB" id="B0WX78"/>
<dbReference type="KEGG" id="cqu:CpipJ_CPIJ011820"/>
<gene>
    <name evidence="2" type="primary">6044488</name>
    <name evidence="1" type="ORF">CpipJ_CPIJ011820</name>
</gene>
<protein>
    <submittedName>
        <fullName evidence="1 2">Poly</fullName>
    </submittedName>
</protein>
<evidence type="ECO:0000313" key="3">
    <source>
        <dbReference type="Proteomes" id="UP000002320"/>
    </source>
</evidence>
<reference evidence="1" key="1">
    <citation type="submission" date="2007-03" db="EMBL/GenBank/DDBJ databases">
        <title>Annotation of Culex pipiens quinquefasciatus.</title>
        <authorList>
            <consortium name="The Broad Institute Genome Sequencing Platform"/>
            <person name="Atkinson P.W."/>
            <person name="Hemingway J."/>
            <person name="Christensen B.M."/>
            <person name="Higgs S."/>
            <person name="Kodira C."/>
            <person name="Hannick L."/>
            <person name="Megy K."/>
            <person name="O'Leary S."/>
            <person name="Pearson M."/>
            <person name="Haas B.J."/>
            <person name="Mauceli E."/>
            <person name="Wortman J.R."/>
            <person name="Lee N.H."/>
            <person name="Guigo R."/>
            <person name="Stanke M."/>
            <person name="Alvarado L."/>
            <person name="Amedeo P."/>
            <person name="Antoine C.H."/>
            <person name="Arensburger P."/>
            <person name="Bidwell S.L."/>
            <person name="Crawford M."/>
            <person name="Camaro F."/>
            <person name="Devon K."/>
            <person name="Engels R."/>
            <person name="Hammond M."/>
            <person name="Howarth C."/>
            <person name="Koehrsen M."/>
            <person name="Lawson D."/>
            <person name="Montgomery P."/>
            <person name="Nene V."/>
            <person name="Nusbaum C."/>
            <person name="Puiu D."/>
            <person name="Romero-Severson J."/>
            <person name="Severson D.W."/>
            <person name="Shumway M."/>
            <person name="Sisk P."/>
            <person name="Stolte C."/>
            <person name="Zeng Q."/>
            <person name="Eisenstadt E."/>
            <person name="Fraser-Liggett C."/>
            <person name="Strausberg R."/>
            <person name="Galagan J."/>
            <person name="Birren B."/>
            <person name="Collins F.H."/>
        </authorList>
    </citation>
    <scope>NUCLEOTIDE SEQUENCE [LARGE SCALE GENOMIC DNA]</scope>
    <source>
        <strain evidence="1">JHB</strain>
    </source>
</reference>